<name>A0AAD8KKE2_TARER</name>
<keyword evidence="3" id="KW-1185">Reference proteome</keyword>
<feature type="compositionally biased region" description="Basic and acidic residues" evidence="1">
    <location>
        <begin position="72"/>
        <end position="82"/>
    </location>
</feature>
<protein>
    <submittedName>
        <fullName evidence="2">Uncharacterized protein</fullName>
    </submittedName>
</protein>
<dbReference type="Proteomes" id="UP001229421">
    <property type="component" value="Unassembled WGS sequence"/>
</dbReference>
<proteinExistence type="predicted"/>
<gene>
    <name evidence="2" type="ORF">QVD17_19958</name>
</gene>
<evidence type="ECO:0000313" key="3">
    <source>
        <dbReference type="Proteomes" id="UP001229421"/>
    </source>
</evidence>
<sequence>MATSSLAAKVTNIDGRIAMKSILKKQETYVTDNLNRELDQLKSTIEKVAVNVGNPNVTVLGEEANNNMGDAAAEKSGDEKSVKSYRDTIKQEKRVNFRSPHDGELREKEAKYLKEFVEASLDEEKFVKQKAKVKWLAEGDANTK</sequence>
<comment type="caution">
    <text evidence="2">The sequence shown here is derived from an EMBL/GenBank/DDBJ whole genome shotgun (WGS) entry which is preliminary data.</text>
</comment>
<evidence type="ECO:0000313" key="2">
    <source>
        <dbReference type="EMBL" id="KAK1424625.1"/>
    </source>
</evidence>
<reference evidence="2" key="1">
    <citation type="journal article" date="2023" name="bioRxiv">
        <title>Improved chromosome-level genome assembly for marigold (Tagetes erecta).</title>
        <authorList>
            <person name="Jiang F."/>
            <person name="Yuan L."/>
            <person name="Wang S."/>
            <person name="Wang H."/>
            <person name="Xu D."/>
            <person name="Wang A."/>
            <person name="Fan W."/>
        </authorList>
    </citation>
    <scope>NUCLEOTIDE SEQUENCE</scope>
    <source>
        <strain evidence="2">WSJ</strain>
        <tissue evidence="2">Leaf</tissue>
    </source>
</reference>
<evidence type="ECO:0000256" key="1">
    <source>
        <dbReference type="SAM" id="MobiDB-lite"/>
    </source>
</evidence>
<organism evidence="2 3">
    <name type="scientific">Tagetes erecta</name>
    <name type="common">African marigold</name>
    <dbReference type="NCBI Taxonomy" id="13708"/>
    <lineage>
        <taxon>Eukaryota</taxon>
        <taxon>Viridiplantae</taxon>
        <taxon>Streptophyta</taxon>
        <taxon>Embryophyta</taxon>
        <taxon>Tracheophyta</taxon>
        <taxon>Spermatophyta</taxon>
        <taxon>Magnoliopsida</taxon>
        <taxon>eudicotyledons</taxon>
        <taxon>Gunneridae</taxon>
        <taxon>Pentapetalae</taxon>
        <taxon>asterids</taxon>
        <taxon>campanulids</taxon>
        <taxon>Asterales</taxon>
        <taxon>Asteraceae</taxon>
        <taxon>Asteroideae</taxon>
        <taxon>Heliantheae alliance</taxon>
        <taxon>Tageteae</taxon>
        <taxon>Tagetes</taxon>
    </lineage>
</organism>
<dbReference type="AlphaFoldDB" id="A0AAD8KKE2"/>
<dbReference type="EMBL" id="JAUHHV010000005">
    <property type="protein sequence ID" value="KAK1424625.1"/>
    <property type="molecule type" value="Genomic_DNA"/>
</dbReference>
<feature type="region of interest" description="Disordered" evidence="1">
    <location>
        <begin position="60"/>
        <end position="82"/>
    </location>
</feature>
<accession>A0AAD8KKE2</accession>